<dbReference type="EMBL" id="GG662603">
    <property type="protein sequence ID" value="EAS01260.1"/>
    <property type="molecule type" value="Genomic_DNA"/>
</dbReference>
<protein>
    <submittedName>
        <fullName evidence="11">Cytochrome protein C</fullName>
    </submittedName>
</protein>
<evidence type="ECO:0000256" key="5">
    <source>
        <dbReference type="ARBA" id="ARBA00022723"/>
    </source>
</evidence>
<dbReference type="SUPFAM" id="SSF46626">
    <property type="entry name" value="Cytochrome c"/>
    <property type="match status" value="1"/>
</dbReference>
<dbReference type="AlphaFoldDB" id="I7ML65"/>
<keyword evidence="4 8" id="KW-0349">Heme</keyword>
<dbReference type="InParanoid" id="I7ML65"/>
<dbReference type="eggNOG" id="KOG3453">
    <property type="taxonomic scope" value="Eukaryota"/>
</dbReference>
<dbReference type="GeneID" id="7823724"/>
<feature type="domain" description="Cytochrome c" evidence="10">
    <location>
        <begin position="91"/>
        <end position="196"/>
    </location>
</feature>
<dbReference type="HOGENOM" id="CLU_1135463_0_0_1"/>
<evidence type="ECO:0000256" key="3">
    <source>
        <dbReference type="ARBA" id="ARBA00022448"/>
    </source>
</evidence>
<comment type="similarity">
    <text evidence="2 9">Belongs to the cytochrome c family.</text>
</comment>
<keyword evidence="12" id="KW-1185">Reference proteome</keyword>
<dbReference type="Proteomes" id="UP000009168">
    <property type="component" value="Unassembled WGS sequence"/>
</dbReference>
<keyword evidence="5 8" id="KW-0479">Metal-binding</keyword>
<accession>I7ML65</accession>
<reference evidence="12" key="1">
    <citation type="journal article" date="2006" name="PLoS Biol.">
        <title>Macronuclear genome sequence of the ciliate Tetrahymena thermophila, a model eukaryote.</title>
        <authorList>
            <person name="Eisen J.A."/>
            <person name="Coyne R.S."/>
            <person name="Wu M."/>
            <person name="Wu D."/>
            <person name="Thiagarajan M."/>
            <person name="Wortman J.R."/>
            <person name="Badger J.H."/>
            <person name="Ren Q."/>
            <person name="Amedeo P."/>
            <person name="Jones K.M."/>
            <person name="Tallon L.J."/>
            <person name="Delcher A.L."/>
            <person name="Salzberg S.L."/>
            <person name="Silva J.C."/>
            <person name="Haas B.J."/>
            <person name="Majoros W.H."/>
            <person name="Farzad M."/>
            <person name="Carlton J.M."/>
            <person name="Smith R.K. Jr."/>
            <person name="Garg J."/>
            <person name="Pearlman R.E."/>
            <person name="Karrer K.M."/>
            <person name="Sun L."/>
            <person name="Manning G."/>
            <person name="Elde N.C."/>
            <person name="Turkewitz A.P."/>
            <person name="Asai D.J."/>
            <person name="Wilkes D.E."/>
            <person name="Wang Y."/>
            <person name="Cai H."/>
            <person name="Collins K."/>
            <person name="Stewart B.A."/>
            <person name="Lee S.R."/>
            <person name="Wilamowska K."/>
            <person name="Weinberg Z."/>
            <person name="Ruzzo W.L."/>
            <person name="Wloga D."/>
            <person name="Gaertig J."/>
            <person name="Frankel J."/>
            <person name="Tsao C.-C."/>
            <person name="Gorovsky M.A."/>
            <person name="Keeling P.J."/>
            <person name="Waller R.F."/>
            <person name="Patron N.J."/>
            <person name="Cherry J.M."/>
            <person name="Stover N.A."/>
            <person name="Krieger C.J."/>
            <person name="del Toro C."/>
            <person name="Ryder H.F."/>
            <person name="Williamson S.C."/>
            <person name="Barbeau R.A."/>
            <person name="Hamilton E.P."/>
            <person name="Orias E."/>
        </authorList>
    </citation>
    <scope>NUCLEOTIDE SEQUENCE [LARGE SCALE GENOMIC DNA]</scope>
    <source>
        <strain evidence="12">SB210</strain>
    </source>
</reference>
<dbReference type="GO" id="GO:0046872">
    <property type="term" value="F:metal ion binding"/>
    <property type="evidence" value="ECO:0007669"/>
    <property type="project" value="UniProtKB-KW"/>
</dbReference>
<gene>
    <name evidence="11" type="ORF">TTHERM_00148700</name>
</gene>
<comment type="subcellular location">
    <subcellularLocation>
        <location evidence="1">Mitochondrion intermembrane space</location>
    </subcellularLocation>
</comment>
<dbReference type="Pfam" id="PF00034">
    <property type="entry name" value="Cytochrom_C"/>
    <property type="match status" value="1"/>
</dbReference>
<evidence type="ECO:0000259" key="10">
    <source>
        <dbReference type="PROSITE" id="PS51007"/>
    </source>
</evidence>
<dbReference type="GO" id="GO:0005758">
    <property type="term" value="C:mitochondrial intermembrane space"/>
    <property type="evidence" value="ECO:0007669"/>
    <property type="project" value="UniProtKB-SubCell"/>
</dbReference>
<evidence type="ECO:0000313" key="11">
    <source>
        <dbReference type="EMBL" id="EAS01260.1"/>
    </source>
</evidence>
<dbReference type="InterPro" id="IPR002327">
    <property type="entry name" value="Cyt_c_1A/1B"/>
</dbReference>
<dbReference type="InterPro" id="IPR036909">
    <property type="entry name" value="Cyt_c-like_dom_sf"/>
</dbReference>
<evidence type="ECO:0000256" key="1">
    <source>
        <dbReference type="ARBA" id="ARBA00004569"/>
    </source>
</evidence>
<name>I7ML65_TETTS</name>
<organism evidence="11 12">
    <name type="scientific">Tetrahymena thermophila (strain SB210)</name>
    <dbReference type="NCBI Taxonomy" id="312017"/>
    <lineage>
        <taxon>Eukaryota</taxon>
        <taxon>Sar</taxon>
        <taxon>Alveolata</taxon>
        <taxon>Ciliophora</taxon>
        <taxon>Intramacronucleata</taxon>
        <taxon>Oligohymenophorea</taxon>
        <taxon>Hymenostomatida</taxon>
        <taxon>Tetrahymenina</taxon>
        <taxon>Tetrahymenidae</taxon>
        <taxon>Tetrahymena</taxon>
    </lineage>
</organism>
<evidence type="ECO:0000313" key="12">
    <source>
        <dbReference type="Proteomes" id="UP000009168"/>
    </source>
</evidence>
<evidence type="ECO:0000256" key="8">
    <source>
        <dbReference type="PROSITE-ProRule" id="PRU00433"/>
    </source>
</evidence>
<keyword evidence="6" id="KW-0249">Electron transport</keyword>
<keyword evidence="3" id="KW-0813">Transport</keyword>
<dbReference type="OrthoDB" id="283834at2759"/>
<evidence type="ECO:0000256" key="7">
    <source>
        <dbReference type="ARBA" id="ARBA00023004"/>
    </source>
</evidence>
<keyword evidence="7 8" id="KW-0408">Iron</keyword>
<evidence type="ECO:0000256" key="6">
    <source>
        <dbReference type="ARBA" id="ARBA00022982"/>
    </source>
</evidence>
<dbReference type="PANTHER" id="PTHR11961">
    <property type="entry name" value="CYTOCHROME C"/>
    <property type="match status" value="1"/>
</dbReference>
<evidence type="ECO:0000256" key="2">
    <source>
        <dbReference type="ARBA" id="ARBA00006488"/>
    </source>
</evidence>
<proteinExistence type="inferred from homology"/>
<dbReference type="STRING" id="312017.I7ML65"/>
<sequence>MNRPKGPQPEGTISPEEAEKKWGDKFYTYTGVPKKDMQKEINELEESLESEKIKGLKKFEERFELKKIQIAKSKEHIYKGDEKDKKIPVDGDFVEGSRVFMQHCSSCHSLETNNQGRKTTGPALGLIYGRRAGADPYYNYSPSLVKSSYVWTTRNLFYFLQNPRTLISGNKCEIFGGGIKSEEERADLIEFLKVYSKQLSENLRHKANKVYGKDYVNYHLQTQLLVEQEEMRRIGIDAANDAKKI</sequence>
<dbReference type="RefSeq" id="XP_001021505.1">
    <property type="nucleotide sequence ID" value="XM_001021505.1"/>
</dbReference>
<evidence type="ECO:0000256" key="4">
    <source>
        <dbReference type="ARBA" id="ARBA00022617"/>
    </source>
</evidence>
<dbReference type="InterPro" id="IPR009056">
    <property type="entry name" value="Cyt_c-like_dom"/>
</dbReference>
<dbReference type="PROSITE" id="PS51007">
    <property type="entry name" value="CYTC"/>
    <property type="match status" value="1"/>
</dbReference>
<dbReference type="GO" id="GO:0009055">
    <property type="term" value="F:electron transfer activity"/>
    <property type="evidence" value="ECO:0007669"/>
    <property type="project" value="InterPro"/>
</dbReference>
<dbReference type="KEGG" id="tet:TTHERM_00148700"/>
<dbReference type="OMA" id="AKSKEHI"/>
<dbReference type="GO" id="GO:0020037">
    <property type="term" value="F:heme binding"/>
    <property type="evidence" value="ECO:0007669"/>
    <property type="project" value="InterPro"/>
</dbReference>
<evidence type="ECO:0000256" key="9">
    <source>
        <dbReference type="RuleBase" id="RU004426"/>
    </source>
</evidence>
<dbReference type="Gene3D" id="1.10.760.10">
    <property type="entry name" value="Cytochrome c-like domain"/>
    <property type="match status" value="1"/>
</dbReference>